<accession>A0A0D0CQJ8</accession>
<evidence type="ECO:0008006" key="3">
    <source>
        <dbReference type="Google" id="ProtNLM"/>
    </source>
</evidence>
<gene>
    <name evidence="1" type="ORF">GYMLUDRAFT_225000</name>
</gene>
<dbReference type="AlphaFoldDB" id="A0A0D0CQJ8"/>
<dbReference type="Proteomes" id="UP000053593">
    <property type="component" value="Unassembled WGS sequence"/>
</dbReference>
<organism evidence="1 2">
    <name type="scientific">Collybiopsis luxurians FD-317 M1</name>
    <dbReference type="NCBI Taxonomy" id="944289"/>
    <lineage>
        <taxon>Eukaryota</taxon>
        <taxon>Fungi</taxon>
        <taxon>Dikarya</taxon>
        <taxon>Basidiomycota</taxon>
        <taxon>Agaricomycotina</taxon>
        <taxon>Agaricomycetes</taxon>
        <taxon>Agaricomycetidae</taxon>
        <taxon>Agaricales</taxon>
        <taxon>Marasmiineae</taxon>
        <taxon>Omphalotaceae</taxon>
        <taxon>Collybiopsis</taxon>
        <taxon>Collybiopsis luxurians</taxon>
    </lineage>
</organism>
<reference evidence="1 2" key="1">
    <citation type="submission" date="2014-04" db="EMBL/GenBank/DDBJ databases">
        <title>Evolutionary Origins and Diversification of the Mycorrhizal Mutualists.</title>
        <authorList>
            <consortium name="DOE Joint Genome Institute"/>
            <consortium name="Mycorrhizal Genomics Consortium"/>
            <person name="Kohler A."/>
            <person name="Kuo A."/>
            <person name="Nagy L.G."/>
            <person name="Floudas D."/>
            <person name="Copeland A."/>
            <person name="Barry K.W."/>
            <person name="Cichocki N."/>
            <person name="Veneault-Fourrey C."/>
            <person name="LaButti K."/>
            <person name="Lindquist E.A."/>
            <person name="Lipzen A."/>
            <person name="Lundell T."/>
            <person name="Morin E."/>
            <person name="Murat C."/>
            <person name="Riley R."/>
            <person name="Ohm R."/>
            <person name="Sun H."/>
            <person name="Tunlid A."/>
            <person name="Henrissat B."/>
            <person name="Grigoriev I.V."/>
            <person name="Hibbett D.S."/>
            <person name="Martin F."/>
        </authorList>
    </citation>
    <scope>NUCLEOTIDE SEQUENCE [LARGE SCALE GENOMIC DNA]</scope>
    <source>
        <strain evidence="1 2">FD-317 M1</strain>
    </source>
</reference>
<dbReference type="Pfam" id="PF00023">
    <property type="entry name" value="Ank"/>
    <property type="match status" value="1"/>
</dbReference>
<dbReference type="InterPro" id="IPR002110">
    <property type="entry name" value="Ankyrin_rpt"/>
</dbReference>
<sequence>MVKMLLDGGSDPNIQGGHYGSALCAAIANGREDIINLLLERDAKVNIPGEMFGAPLHVAGLMHIIDDEKYGAIIKKLLEKEPGTNPQWDTFGGIADIAIIRKDEKLVELCQEKELKR</sequence>
<proteinExistence type="predicted"/>
<dbReference type="HOGENOM" id="CLU_000134_18_5_1"/>
<keyword evidence="2" id="KW-1185">Reference proteome</keyword>
<dbReference type="EMBL" id="KN834771">
    <property type="protein sequence ID" value="KIK61322.1"/>
    <property type="molecule type" value="Genomic_DNA"/>
</dbReference>
<dbReference type="SUPFAM" id="SSF48403">
    <property type="entry name" value="Ankyrin repeat"/>
    <property type="match status" value="1"/>
</dbReference>
<name>A0A0D0CQJ8_9AGAR</name>
<feature type="non-terminal residue" evidence="1">
    <location>
        <position position="117"/>
    </location>
</feature>
<evidence type="ECO:0000313" key="1">
    <source>
        <dbReference type="EMBL" id="KIK61322.1"/>
    </source>
</evidence>
<protein>
    <recommendedName>
        <fullName evidence="3">Ankyrin</fullName>
    </recommendedName>
</protein>
<dbReference type="Gene3D" id="1.25.40.20">
    <property type="entry name" value="Ankyrin repeat-containing domain"/>
    <property type="match status" value="1"/>
</dbReference>
<dbReference type="InterPro" id="IPR036770">
    <property type="entry name" value="Ankyrin_rpt-contain_sf"/>
</dbReference>
<evidence type="ECO:0000313" key="2">
    <source>
        <dbReference type="Proteomes" id="UP000053593"/>
    </source>
</evidence>
<dbReference type="OrthoDB" id="194358at2759"/>